<dbReference type="CDD" id="cd17546">
    <property type="entry name" value="REC_hyHK_CKI1_RcsC-like"/>
    <property type="match status" value="1"/>
</dbReference>
<dbReference type="SMART" id="SM00448">
    <property type="entry name" value="REC"/>
    <property type="match status" value="1"/>
</dbReference>
<dbReference type="Gene3D" id="3.40.50.2300">
    <property type="match status" value="1"/>
</dbReference>
<dbReference type="InterPro" id="IPR001789">
    <property type="entry name" value="Sig_transdc_resp-reg_receiver"/>
</dbReference>
<evidence type="ECO:0000313" key="1">
    <source>
        <dbReference type="EMBL" id="SPZ88547.1"/>
    </source>
</evidence>
<accession>A0A2X2J2E5</accession>
<dbReference type="Pfam" id="PF00072">
    <property type="entry name" value="Response_reg"/>
    <property type="match status" value="1"/>
</dbReference>
<dbReference type="PANTHER" id="PTHR44520:SF2">
    <property type="entry name" value="RESPONSE REGULATOR RCP1"/>
    <property type="match status" value="1"/>
</dbReference>
<proteinExistence type="predicted"/>
<dbReference type="GO" id="GO:0000160">
    <property type="term" value="P:phosphorelay signal transduction system"/>
    <property type="evidence" value="ECO:0007669"/>
    <property type="project" value="InterPro"/>
</dbReference>
<reference evidence="1 2" key="1">
    <citation type="submission" date="2018-06" db="EMBL/GenBank/DDBJ databases">
        <authorList>
            <consortium name="Pathogen Informatics"/>
            <person name="Doyle S."/>
        </authorList>
    </citation>
    <scope>NUCLEOTIDE SEQUENCE [LARGE SCALE GENOMIC DNA]</scope>
    <source>
        <strain evidence="1 2">NCTC11343</strain>
    </source>
</reference>
<sequence length="123" mass="14121">MEQILLIDDDAVINFVHTKIIASVYPDATVVILENGKKAVEYIQQNQQNPYLVFLDINMPIMDGWQFLEAMQDFPNKDNLRIHMLTSSVDLRDQSRAADNNMVLSYLSKPLTKDVLRSIPVQQ</sequence>
<name>A0A2X2J2E5_SPHMU</name>
<evidence type="ECO:0000313" key="2">
    <source>
        <dbReference type="Proteomes" id="UP000251241"/>
    </source>
</evidence>
<dbReference type="InterPro" id="IPR011006">
    <property type="entry name" value="CheY-like_superfamily"/>
</dbReference>
<dbReference type="AlphaFoldDB" id="A0A2X2J2E5"/>
<dbReference type="RefSeq" id="WP_112375358.1">
    <property type="nucleotide sequence ID" value="NZ_CP069793.1"/>
</dbReference>
<dbReference type="SUPFAM" id="SSF52172">
    <property type="entry name" value="CheY-like"/>
    <property type="match status" value="1"/>
</dbReference>
<dbReference type="Proteomes" id="UP000251241">
    <property type="component" value="Unassembled WGS sequence"/>
</dbReference>
<gene>
    <name evidence="1" type="primary">rcp1</name>
    <name evidence="1" type="ORF">NCTC11343_03549</name>
</gene>
<dbReference type="PANTHER" id="PTHR44520">
    <property type="entry name" value="RESPONSE REGULATOR RCP1-RELATED"/>
    <property type="match status" value="1"/>
</dbReference>
<protein>
    <submittedName>
        <fullName evidence="1">Response regulator rcp1</fullName>
    </submittedName>
</protein>
<dbReference type="InterPro" id="IPR052893">
    <property type="entry name" value="TCS_response_regulator"/>
</dbReference>
<dbReference type="GeneID" id="97183403"/>
<dbReference type="EMBL" id="UAUU01000009">
    <property type="protein sequence ID" value="SPZ88547.1"/>
    <property type="molecule type" value="Genomic_DNA"/>
</dbReference>
<organism evidence="1 2">
    <name type="scientific">Sphingobacterium multivorum</name>
    <dbReference type="NCBI Taxonomy" id="28454"/>
    <lineage>
        <taxon>Bacteria</taxon>
        <taxon>Pseudomonadati</taxon>
        <taxon>Bacteroidota</taxon>
        <taxon>Sphingobacteriia</taxon>
        <taxon>Sphingobacteriales</taxon>
        <taxon>Sphingobacteriaceae</taxon>
        <taxon>Sphingobacterium</taxon>
    </lineage>
</organism>
<dbReference type="PROSITE" id="PS50110">
    <property type="entry name" value="RESPONSE_REGULATORY"/>
    <property type="match status" value="1"/>
</dbReference>